<sequence length="585" mass="60980">MGSYTFTWEHGGDEVVVTGTFDAWKQTVKLEKQDGVFKKTVEIPKSGHQYKFIVDGVWKHNDAAPKEDDGNGGYNNVLGPDDIQEPVTTLSSAAPDSTTAALAGSVPKEGAKGEEGVPGAFPETPFETPATEPQTFSVNPIPATEGPGNPIQLAPGEKVPDPSSLTSNTVQSTVKDDKEPEEATMSVNPIPASAGPGNPVQLPPGEKVPDPSTFTSNTIQSTAKTDAESYEKPDTLPPQLGPVVAPEAEREAKGGMFNLPPVTGSLIPESSLPKETETKTEQDPGITIQSAAPTSTTAALAGQVPKEPKDVPDAVTASQKEADFPPEASANPVAVEEKKEVEEELKEKVPEEPVASPKSDPKLEETGATAATGATATAATFAAATYSAKDKAAAALGLNGQPTQSEVPEAVTESQKEAHASPEAAANPEAVEEKKEVEAELLKQVKPTNEAGEPAPTVTAATTETAPGLSDDALVDTKPLKSSSEPDALKEPASEPAQPETSQHAVDSRDISPMSKQPTTTQQMQPTVTTGVETSKTESKTAPETPKNDAAEPSKGTPDSVASGATDKKKKRRSIFGKIKDAFKH</sequence>
<proteinExistence type="inferred from homology"/>
<dbReference type="SUPFAM" id="SSF81296">
    <property type="entry name" value="E set domains"/>
    <property type="match status" value="1"/>
</dbReference>
<feature type="region of interest" description="Disordered" evidence="2">
    <location>
        <begin position="93"/>
        <end position="373"/>
    </location>
</feature>
<feature type="compositionally biased region" description="Low complexity" evidence="2">
    <location>
        <begin position="517"/>
        <end position="530"/>
    </location>
</feature>
<dbReference type="GO" id="GO:0019901">
    <property type="term" value="F:protein kinase binding"/>
    <property type="evidence" value="ECO:0007669"/>
    <property type="project" value="TreeGrafter"/>
</dbReference>
<reference evidence="5" key="1">
    <citation type="journal article" date="2020" name="Stud. Mycol.">
        <title>101 Dothideomycetes genomes: A test case for predicting lifestyles and emergence of pathogens.</title>
        <authorList>
            <person name="Haridas S."/>
            <person name="Albert R."/>
            <person name="Binder M."/>
            <person name="Bloem J."/>
            <person name="LaButti K."/>
            <person name="Salamov A."/>
            <person name="Andreopoulos B."/>
            <person name="Baker S."/>
            <person name="Barry K."/>
            <person name="Bills G."/>
            <person name="Bluhm B."/>
            <person name="Cannon C."/>
            <person name="Castanera R."/>
            <person name="Culley D."/>
            <person name="Daum C."/>
            <person name="Ezra D."/>
            <person name="Gonzalez J."/>
            <person name="Henrissat B."/>
            <person name="Kuo A."/>
            <person name="Liang C."/>
            <person name="Lipzen A."/>
            <person name="Lutzoni F."/>
            <person name="Magnuson J."/>
            <person name="Mondo S."/>
            <person name="Nolan M."/>
            <person name="Ohm R."/>
            <person name="Pangilinan J."/>
            <person name="Park H.-J."/>
            <person name="Ramirez L."/>
            <person name="Alfaro M."/>
            <person name="Sun H."/>
            <person name="Tritt A."/>
            <person name="Yoshinaga Y."/>
            <person name="Zwiers L.-H."/>
            <person name="Turgeon B."/>
            <person name="Goodwin S."/>
            <person name="Spatafora J."/>
            <person name="Crous P."/>
            <person name="Grigoriev I."/>
        </authorList>
    </citation>
    <scope>NUCLEOTIDE SEQUENCE [LARGE SCALE GENOMIC DNA]</scope>
    <source>
        <strain evidence="5">CBS 304.66</strain>
    </source>
</reference>
<feature type="domain" description="AMP-activated protein kinase glycogen-binding" evidence="3">
    <location>
        <begin position="4"/>
        <end position="78"/>
    </location>
</feature>
<comment type="similarity">
    <text evidence="1">Belongs to the CRP1/MDG1 family.</text>
</comment>
<accession>A0A9P4K0U6</accession>
<dbReference type="CDD" id="cd02859">
    <property type="entry name" value="E_set_AMPKbeta_like_N"/>
    <property type="match status" value="1"/>
</dbReference>
<dbReference type="EMBL" id="ML986690">
    <property type="protein sequence ID" value="KAF2260041.1"/>
    <property type="molecule type" value="Genomic_DNA"/>
</dbReference>
<feature type="compositionally biased region" description="Low complexity" evidence="2">
    <location>
        <begin position="290"/>
        <end position="301"/>
    </location>
</feature>
<feature type="compositionally biased region" description="Basic and acidic residues" evidence="2">
    <location>
        <begin position="225"/>
        <end position="234"/>
    </location>
</feature>
<dbReference type="InterPro" id="IPR050827">
    <property type="entry name" value="CRP1_MDG1_kinase"/>
</dbReference>
<protein>
    <recommendedName>
        <fullName evidence="3">AMP-activated protein kinase glycogen-binding domain-containing protein</fullName>
    </recommendedName>
</protein>
<dbReference type="PANTHER" id="PTHR10343">
    <property type="entry name" value="5'-AMP-ACTIVATED PROTEIN KINASE , BETA SUBUNIT"/>
    <property type="match status" value="1"/>
</dbReference>
<gene>
    <name evidence="4" type="ORF">CC78DRAFT_40360</name>
</gene>
<feature type="region of interest" description="Disordered" evidence="2">
    <location>
        <begin position="397"/>
        <end position="585"/>
    </location>
</feature>
<dbReference type="PANTHER" id="PTHR10343:SF81">
    <property type="entry name" value="CRUCIFORM DNA-RECOGNIZING PROTEIN 1-RELATED"/>
    <property type="match status" value="1"/>
</dbReference>
<feature type="compositionally biased region" description="Basic and acidic residues" evidence="2">
    <location>
        <begin position="535"/>
        <end position="552"/>
    </location>
</feature>
<dbReference type="GO" id="GO:0007165">
    <property type="term" value="P:signal transduction"/>
    <property type="evidence" value="ECO:0007669"/>
    <property type="project" value="TreeGrafter"/>
</dbReference>
<feature type="compositionally biased region" description="Basic and acidic residues" evidence="2">
    <location>
        <begin position="431"/>
        <end position="443"/>
    </location>
</feature>
<dbReference type="AlphaFoldDB" id="A0A9P4K0U6"/>
<evidence type="ECO:0000256" key="2">
    <source>
        <dbReference type="SAM" id="MobiDB-lite"/>
    </source>
</evidence>
<feature type="compositionally biased region" description="Low complexity" evidence="2">
    <location>
        <begin position="450"/>
        <end position="468"/>
    </location>
</feature>
<evidence type="ECO:0000313" key="4">
    <source>
        <dbReference type="EMBL" id="KAF2260041.1"/>
    </source>
</evidence>
<dbReference type="GO" id="GO:0005737">
    <property type="term" value="C:cytoplasm"/>
    <property type="evidence" value="ECO:0007669"/>
    <property type="project" value="TreeGrafter"/>
</dbReference>
<dbReference type="GO" id="GO:0031588">
    <property type="term" value="C:nucleotide-activated protein kinase complex"/>
    <property type="evidence" value="ECO:0007669"/>
    <property type="project" value="TreeGrafter"/>
</dbReference>
<feature type="compositionally biased region" description="Basic and acidic residues" evidence="2">
    <location>
        <begin position="272"/>
        <end position="282"/>
    </location>
</feature>
<dbReference type="OrthoDB" id="5873279at2759"/>
<organism evidence="4 5">
    <name type="scientific">Lojkania enalia</name>
    <dbReference type="NCBI Taxonomy" id="147567"/>
    <lineage>
        <taxon>Eukaryota</taxon>
        <taxon>Fungi</taxon>
        <taxon>Dikarya</taxon>
        <taxon>Ascomycota</taxon>
        <taxon>Pezizomycotina</taxon>
        <taxon>Dothideomycetes</taxon>
        <taxon>Pleosporomycetidae</taxon>
        <taxon>Pleosporales</taxon>
        <taxon>Pleosporales incertae sedis</taxon>
        <taxon>Lojkania</taxon>
    </lineage>
</organism>
<dbReference type="InterPro" id="IPR014756">
    <property type="entry name" value="Ig_E-set"/>
</dbReference>
<feature type="compositionally biased region" description="Polar residues" evidence="2">
    <location>
        <begin position="163"/>
        <end position="173"/>
    </location>
</feature>
<dbReference type="Gene3D" id="2.60.40.10">
    <property type="entry name" value="Immunoglobulins"/>
    <property type="match status" value="1"/>
</dbReference>
<keyword evidence="5" id="KW-1185">Reference proteome</keyword>
<dbReference type="InterPro" id="IPR032640">
    <property type="entry name" value="AMPK1_CBM"/>
</dbReference>
<feature type="compositionally biased region" description="Basic and acidic residues" evidence="2">
    <location>
        <begin position="335"/>
        <end position="351"/>
    </location>
</feature>
<dbReference type="InterPro" id="IPR013783">
    <property type="entry name" value="Ig-like_fold"/>
</dbReference>
<evidence type="ECO:0000313" key="5">
    <source>
        <dbReference type="Proteomes" id="UP000800093"/>
    </source>
</evidence>
<evidence type="ECO:0000259" key="3">
    <source>
        <dbReference type="Pfam" id="PF16561"/>
    </source>
</evidence>
<name>A0A9P4K0U6_9PLEO</name>
<comment type="caution">
    <text evidence="4">The sequence shown here is derived from an EMBL/GenBank/DDBJ whole genome shotgun (WGS) entry which is preliminary data.</text>
</comment>
<feature type="compositionally biased region" description="Polar residues" evidence="2">
    <location>
        <begin position="212"/>
        <end position="224"/>
    </location>
</feature>
<dbReference type="GO" id="GO:0005634">
    <property type="term" value="C:nucleus"/>
    <property type="evidence" value="ECO:0007669"/>
    <property type="project" value="TreeGrafter"/>
</dbReference>
<evidence type="ECO:0000256" key="1">
    <source>
        <dbReference type="ARBA" id="ARBA00038216"/>
    </source>
</evidence>
<dbReference type="Proteomes" id="UP000800093">
    <property type="component" value="Unassembled WGS sequence"/>
</dbReference>
<feature type="compositionally biased region" description="Low complexity" evidence="2">
    <location>
        <begin position="120"/>
        <end position="136"/>
    </location>
</feature>
<dbReference type="Pfam" id="PF16561">
    <property type="entry name" value="AMPK1_CBM"/>
    <property type="match status" value="1"/>
</dbReference>